<keyword evidence="7 10" id="KW-0256">Endoplasmic reticulum</keyword>
<dbReference type="UniPathway" id="UPA00378"/>
<sequence>MALPGTETIRFRRPTTGPNAPAQKTEPKKDEFGSMAPLGWKRRHQGLLQDKLSRQTSSPFVPSLSLAFRILLLIRTVGAMYGIISDCDEVFNFYEPLHYFQNNSGFQTWELSPQFAVRSWAYVLLHWPFAHIGPQVLNLSKRQAFFALRLFLGAICSFCEARFMRTIAETINDRVARYTFFMLLLSAGMWSASVSFLPSSFAMYTTMLASSYWLHPGTSTPTGITRAYRATFFVALGAIIGWPFAAALGVPFAMEQLFLTGGDVAVGQEKQALMIKRWATMGKAVALGACIAIPVAMVDSWAYGRSTFPTLNIVIYNIFSNAGPDLYGTSPASYYLANLFLNFNFLVFPALVSLPALAITYVYDRRRLGKSQQAPRPGETSPYTLLSLRLLPFYIWLGILTAQPHKEERFFYPAYPLLCFNAAVAIYLIKGWMEVAYIKATNSPYEVRERSSGNAKERLDVSAVADPSQASKSSIFSTFSLVAVLIPGLFSVARMFALFHFYHAPLDIAFHFQYKTIPRLLSDMGYEPLPPPKNYKPYKDEVLEPEWDYSPLQTMDPRVTICYGTEWHRYPGSYLVPEGIDVQWIKTDFDGMMPRKWEPSGASEGMWPREETRVVRPGRFNGDNLASEEPGTFVSLSPPFDINSCLAGTMHLPRRAPYAVPASNTPRARLDQRPIMGEGALRPFPRRPQLNVVVTPDLAAERVDGGRQGIWELLLAPTAAMRAWRTGWRWRSEVRPKCSLAIKESEHACNRESAPA</sequence>
<feature type="transmembrane region" description="Helical" evidence="10">
    <location>
        <begin position="479"/>
        <end position="502"/>
    </location>
</feature>
<dbReference type="GO" id="GO:0006487">
    <property type="term" value="P:protein N-linked glycosylation"/>
    <property type="evidence" value="ECO:0007669"/>
    <property type="project" value="TreeGrafter"/>
</dbReference>
<evidence type="ECO:0000256" key="5">
    <source>
        <dbReference type="ARBA" id="ARBA00022679"/>
    </source>
</evidence>
<keyword evidence="13" id="KW-1185">Reference proteome</keyword>
<feature type="transmembrane region" description="Helical" evidence="10">
    <location>
        <begin position="410"/>
        <end position="429"/>
    </location>
</feature>
<feature type="transmembrane region" description="Helical" evidence="10">
    <location>
        <begin position="339"/>
        <end position="363"/>
    </location>
</feature>
<evidence type="ECO:0000256" key="1">
    <source>
        <dbReference type="ARBA" id="ARBA00004477"/>
    </source>
</evidence>
<dbReference type="GO" id="GO:0005789">
    <property type="term" value="C:endoplasmic reticulum membrane"/>
    <property type="evidence" value="ECO:0007669"/>
    <property type="project" value="UniProtKB-SubCell"/>
</dbReference>
<reference evidence="12 13" key="1">
    <citation type="submission" date="2018-11" db="EMBL/GenBank/DDBJ databases">
        <title>Genome sequence of Saitozyma podzolica DSM 27192.</title>
        <authorList>
            <person name="Aliyu H."/>
            <person name="Gorte O."/>
            <person name="Ochsenreither K."/>
        </authorList>
    </citation>
    <scope>NUCLEOTIDE SEQUENCE [LARGE SCALE GENOMIC DNA]</scope>
    <source>
        <strain evidence="12 13">DSM 27192</strain>
    </source>
</reference>
<feature type="transmembrane region" description="Helical" evidence="10">
    <location>
        <begin position="175"/>
        <end position="197"/>
    </location>
</feature>
<evidence type="ECO:0000256" key="11">
    <source>
        <dbReference type="SAM" id="MobiDB-lite"/>
    </source>
</evidence>
<proteinExistence type="inferred from homology"/>
<dbReference type="InterPro" id="IPR005599">
    <property type="entry name" value="GPI_mannosylTrfase"/>
</dbReference>
<comment type="similarity">
    <text evidence="3 10">Belongs to the glycosyltransferase 22 family.</text>
</comment>
<comment type="subcellular location">
    <subcellularLocation>
        <location evidence="1 10">Endoplasmic reticulum membrane</location>
        <topology evidence="1 10">Multi-pass membrane protein</topology>
    </subcellularLocation>
</comment>
<keyword evidence="8 10" id="KW-1133">Transmembrane helix</keyword>
<feature type="transmembrane region" description="Helical" evidence="10">
    <location>
        <begin position="230"/>
        <end position="250"/>
    </location>
</feature>
<dbReference type="PANTHER" id="PTHR22760:SF2">
    <property type="entry name" value="ALPHA-1,2-MANNOSYLTRANSFERASE ALG9"/>
    <property type="match status" value="1"/>
</dbReference>
<name>A0A427YV98_9TREE</name>
<dbReference type="Proteomes" id="UP000279259">
    <property type="component" value="Unassembled WGS sequence"/>
</dbReference>
<dbReference type="STRING" id="1890683.A0A427YV98"/>
<evidence type="ECO:0000256" key="6">
    <source>
        <dbReference type="ARBA" id="ARBA00022692"/>
    </source>
</evidence>
<evidence type="ECO:0000256" key="4">
    <source>
        <dbReference type="ARBA" id="ARBA00022676"/>
    </source>
</evidence>
<evidence type="ECO:0000256" key="8">
    <source>
        <dbReference type="ARBA" id="ARBA00022989"/>
    </source>
</evidence>
<keyword evidence="4 10" id="KW-0328">Glycosyltransferase</keyword>
<dbReference type="AlphaFoldDB" id="A0A427YV98"/>
<organism evidence="12 13">
    <name type="scientific">Saitozyma podzolica</name>
    <dbReference type="NCBI Taxonomy" id="1890683"/>
    <lineage>
        <taxon>Eukaryota</taxon>
        <taxon>Fungi</taxon>
        <taxon>Dikarya</taxon>
        <taxon>Basidiomycota</taxon>
        <taxon>Agaricomycotina</taxon>
        <taxon>Tremellomycetes</taxon>
        <taxon>Tremellales</taxon>
        <taxon>Trimorphomycetaceae</taxon>
        <taxon>Saitozyma</taxon>
    </lineage>
</organism>
<dbReference type="EMBL" id="RSCD01000001">
    <property type="protein sequence ID" value="RSH95050.1"/>
    <property type="molecule type" value="Genomic_DNA"/>
</dbReference>
<evidence type="ECO:0000256" key="7">
    <source>
        <dbReference type="ARBA" id="ARBA00022824"/>
    </source>
</evidence>
<dbReference type="PANTHER" id="PTHR22760">
    <property type="entry name" value="GLYCOSYLTRANSFERASE"/>
    <property type="match status" value="1"/>
</dbReference>
<accession>A0A427YV98</accession>
<feature type="region of interest" description="Disordered" evidence="11">
    <location>
        <begin position="1"/>
        <end position="35"/>
    </location>
</feature>
<feature type="transmembrane region" description="Helical" evidence="10">
    <location>
        <begin position="383"/>
        <end position="404"/>
    </location>
</feature>
<feature type="transmembrane region" description="Helical" evidence="10">
    <location>
        <begin position="284"/>
        <end position="303"/>
    </location>
</feature>
<evidence type="ECO:0000256" key="9">
    <source>
        <dbReference type="ARBA" id="ARBA00023136"/>
    </source>
</evidence>
<evidence type="ECO:0000256" key="3">
    <source>
        <dbReference type="ARBA" id="ARBA00007063"/>
    </source>
</evidence>
<evidence type="ECO:0000256" key="10">
    <source>
        <dbReference type="RuleBase" id="RU363075"/>
    </source>
</evidence>
<dbReference type="Pfam" id="PF03901">
    <property type="entry name" value="Glyco_transf_22"/>
    <property type="match status" value="1"/>
</dbReference>
<keyword evidence="5 12" id="KW-0808">Transferase</keyword>
<gene>
    <name evidence="12" type="primary">ALG9</name>
    <name evidence="12" type="ORF">EHS25_000136</name>
</gene>
<dbReference type="EC" id="2.4.1.-" evidence="10"/>
<comment type="pathway">
    <text evidence="2">Protein modification; protein glycosylation.</text>
</comment>
<evidence type="ECO:0000313" key="12">
    <source>
        <dbReference type="EMBL" id="RSH95050.1"/>
    </source>
</evidence>
<comment type="caution">
    <text evidence="12">The sequence shown here is derived from an EMBL/GenBank/DDBJ whole genome shotgun (WGS) entry which is preliminary data.</text>
</comment>
<dbReference type="GO" id="GO:0000026">
    <property type="term" value="F:alpha-1,2-mannosyltransferase activity"/>
    <property type="evidence" value="ECO:0007669"/>
    <property type="project" value="TreeGrafter"/>
</dbReference>
<evidence type="ECO:0000313" key="13">
    <source>
        <dbReference type="Proteomes" id="UP000279259"/>
    </source>
</evidence>
<keyword evidence="9 10" id="KW-0472">Membrane</keyword>
<keyword evidence="6 10" id="KW-0812">Transmembrane</keyword>
<evidence type="ECO:0000256" key="2">
    <source>
        <dbReference type="ARBA" id="ARBA00004922"/>
    </source>
</evidence>
<dbReference type="OrthoDB" id="497541at2759"/>
<protein>
    <recommendedName>
        <fullName evidence="10">Mannosyltransferase</fullName>
        <ecNumber evidence="10">2.4.1.-</ecNumber>
    </recommendedName>
</protein>